<dbReference type="InterPro" id="IPR050611">
    <property type="entry name" value="ABCF"/>
</dbReference>
<feature type="domain" description="ABC transporter" evidence="5">
    <location>
        <begin position="221"/>
        <end position="486"/>
    </location>
</feature>
<proteinExistence type="predicted"/>
<name>X6N2B1_RETFI</name>
<sequence length="495" mass="57297">GEPHLKIKNCAVNSIIWETREDLNYDQSERKAMTILTGLGFTKEMSQKATRDLSGGWQMRVKLAKALFVEPDLMLLDEPTNHLDFPTVLWLQNYLNNYTKTVIVVSHDREFLNAVCTHTIHLTQKKLLYFRGNYETMLKTSQMQLTEQVTEYEALKKQIKEIKAWIEKYKDKGVNMAAAVASKRKILEKMEAEAELLEPPLAGKALKFEFPDVGRLEDYVCRMTNVQFKYPNMDHMLLKNVTFQLDMDSRIGMIGANGVGKSTLVKLIMDKVQPLEGECLRNRQARIALFTQYHMDQLNLEQSAIEFICERFADDDLLKREKDKVLCFAFLLFVIIIAIAIAIAVVIFVIIINIASCRLHRYITQVQYVRRQLGRFQLTGQQHTQEMKYLSGGQKSRVAFCVATWSMPHFLIMDEPTNHLDMETIDSLTEAIKAFHGGVLLISHDQYFLANVATEFWAVTPEKIRRFEEFENAKQFALGERLKEVENEDDEEEKR</sequence>
<dbReference type="PROSITE" id="PS00211">
    <property type="entry name" value="ABC_TRANSPORTER_1"/>
    <property type="match status" value="1"/>
</dbReference>
<keyword evidence="3" id="KW-0067">ATP-binding</keyword>
<dbReference type="InterPro" id="IPR017871">
    <property type="entry name" value="ABC_transporter-like_CS"/>
</dbReference>
<dbReference type="Pfam" id="PF00005">
    <property type="entry name" value="ABC_tran"/>
    <property type="match status" value="2"/>
</dbReference>
<evidence type="ECO:0000256" key="3">
    <source>
        <dbReference type="ARBA" id="ARBA00022840"/>
    </source>
</evidence>
<keyword evidence="4" id="KW-0472">Membrane</keyword>
<dbReference type="PROSITE" id="PS50893">
    <property type="entry name" value="ABC_TRANSPORTER_2"/>
    <property type="match status" value="1"/>
</dbReference>
<keyword evidence="2" id="KW-0547">Nucleotide-binding</keyword>
<dbReference type="OrthoDB" id="2110130at2759"/>
<dbReference type="SUPFAM" id="SSF52540">
    <property type="entry name" value="P-loop containing nucleoside triphosphate hydrolases"/>
    <property type="match status" value="2"/>
</dbReference>
<accession>X6N2B1</accession>
<feature type="transmembrane region" description="Helical" evidence="4">
    <location>
        <begin position="328"/>
        <end position="355"/>
    </location>
</feature>
<keyword evidence="7" id="KW-1185">Reference proteome</keyword>
<keyword evidence="1" id="KW-0677">Repeat</keyword>
<dbReference type="GO" id="GO:0005524">
    <property type="term" value="F:ATP binding"/>
    <property type="evidence" value="ECO:0007669"/>
    <property type="project" value="UniProtKB-KW"/>
</dbReference>
<keyword evidence="4" id="KW-1133">Transmembrane helix</keyword>
<evidence type="ECO:0000256" key="1">
    <source>
        <dbReference type="ARBA" id="ARBA00022737"/>
    </source>
</evidence>
<dbReference type="CDD" id="cd03221">
    <property type="entry name" value="ABCF_EF-3"/>
    <property type="match status" value="2"/>
</dbReference>
<dbReference type="AlphaFoldDB" id="X6N2B1"/>
<comment type="caution">
    <text evidence="6">The sequence shown here is derived from an EMBL/GenBank/DDBJ whole genome shotgun (WGS) entry which is preliminary data.</text>
</comment>
<dbReference type="PANTHER" id="PTHR19211:SF14">
    <property type="entry name" value="ATP-BINDING CASSETTE SUB-FAMILY F MEMBER 1"/>
    <property type="match status" value="1"/>
</dbReference>
<evidence type="ECO:0000256" key="4">
    <source>
        <dbReference type="SAM" id="Phobius"/>
    </source>
</evidence>
<dbReference type="OMA" id="QHCAFIG"/>
<dbReference type="FunFam" id="3.40.50.300:FF:000011">
    <property type="entry name" value="Putative ABC transporter ATP-binding component"/>
    <property type="match status" value="1"/>
</dbReference>
<protein>
    <recommendedName>
        <fullName evidence="5">ABC transporter domain-containing protein</fullName>
    </recommendedName>
</protein>
<dbReference type="InterPro" id="IPR032781">
    <property type="entry name" value="ABC_tran_Xtn"/>
</dbReference>
<dbReference type="Proteomes" id="UP000023152">
    <property type="component" value="Unassembled WGS sequence"/>
</dbReference>
<evidence type="ECO:0000256" key="2">
    <source>
        <dbReference type="ARBA" id="ARBA00022741"/>
    </source>
</evidence>
<dbReference type="FunFam" id="3.40.50.300:FF:001092">
    <property type="entry name" value="ATP-binding cassette sub-family F member 2"/>
    <property type="match status" value="1"/>
</dbReference>
<organism evidence="6 7">
    <name type="scientific">Reticulomyxa filosa</name>
    <dbReference type="NCBI Taxonomy" id="46433"/>
    <lineage>
        <taxon>Eukaryota</taxon>
        <taxon>Sar</taxon>
        <taxon>Rhizaria</taxon>
        <taxon>Retaria</taxon>
        <taxon>Foraminifera</taxon>
        <taxon>Monothalamids</taxon>
        <taxon>Reticulomyxidae</taxon>
        <taxon>Reticulomyxa</taxon>
    </lineage>
</organism>
<gene>
    <name evidence="6" type="ORF">RFI_16981</name>
</gene>
<dbReference type="EMBL" id="ASPP01012816">
    <property type="protein sequence ID" value="ETO20236.1"/>
    <property type="molecule type" value="Genomic_DNA"/>
</dbReference>
<dbReference type="InterPro" id="IPR003439">
    <property type="entry name" value="ABC_transporter-like_ATP-bd"/>
</dbReference>
<dbReference type="FunFam" id="3.40.50.300:FF:001197">
    <property type="entry name" value="Putative ATP-binding cassette family ATPase"/>
    <property type="match status" value="1"/>
</dbReference>
<dbReference type="Pfam" id="PF12848">
    <property type="entry name" value="ABC_tran_Xtn"/>
    <property type="match status" value="1"/>
</dbReference>
<dbReference type="GO" id="GO:0016887">
    <property type="term" value="F:ATP hydrolysis activity"/>
    <property type="evidence" value="ECO:0007669"/>
    <property type="project" value="InterPro"/>
</dbReference>
<evidence type="ECO:0000259" key="5">
    <source>
        <dbReference type="PROSITE" id="PS50893"/>
    </source>
</evidence>
<dbReference type="InterPro" id="IPR027417">
    <property type="entry name" value="P-loop_NTPase"/>
</dbReference>
<reference evidence="6 7" key="1">
    <citation type="journal article" date="2013" name="Curr. Biol.">
        <title>The Genome of the Foraminiferan Reticulomyxa filosa.</title>
        <authorList>
            <person name="Glockner G."/>
            <person name="Hulsmann N."/>
            <person name="Schleicher M."/>
            <person name="Noegel A.A."/>
            <person name="Eichinger L."/>
            <person name="Gallinger C."/>
            <person name="Pawlowski J."/>
            <person name="Sierra R."/>
            <person name="Euteneuer U."/>
            <person name="Pillet L."/>
            <person name="Moustafa A."/>
            <person name="Platzer M."/>
            <person name="Groth M."/>
            <person name="Szafranski K."/>
            <person name="Schliwa M."/>
        </authorList>
    </citation>
    <scope>NUCLEOTIDE SEQUENCE [LARGE SCALE GENOMIC DNA]</scope>
</reference>
<dbReference type="Gene3D" id="3.40.50.300">
    <property type="entry name" value="P-loop containing nucleotide triphosphate hydrolases"/>
    <property type="match status" value="2"/>
</dbReference>
<dbReference type="PANTHER" id="PTHR19211">
    <property type="entry name" value="ATP-BINDING TRANSPORT PROTEIN-RELATED"/>
    <property type="match status" value="1"/>
</dbReference>
<evidence type="ECO:0000313" key="6">
    <source>
        <dbReference type="EMBL" id="ETO20236.1"/>
    </source>
</evidence>
<keyword evidence="4" id="KW-0812">Transmembrane</keyword>
<feature type="non-terminal residue" evidence="6">
    <location>
        <position position="1"/>
    </location>
</feature>
<evidence type="ECO:0000313" key="7">
    <source>
        <dbReference type="Proteomes" id="UP000023152"/>
    </source>
</evidence>